<dbReference type="PROSITE" id="PS00211">
    <property type="entry name" value="ABC_TRANSPORTER_1"/>
    <property type="match status" value="2"/>
</dbReference>
<dbReference type="Pfam" id="PF24357">
    <property type="entry name" value="TMD0_ABC"/>
    <property type="match status" value="1"/>
</dbReference>
<dbReference type="EMBL" id="CDPU01000078">
    <property type="protein sequence ID" value="CEO56912.1"/>
    <property type="molecule type" value="Genomic_DNA"/>
</dbReference>
<dbReference type="InterPro" id="IPR003439">
    <property type="entry name" value="ABC_transporter-like_ATP-bd"/>
</dbReference>
<keyword evidence="8 11" id="KW-0472">Membrane</keyword>
<feature type="transmembrane region" description="Helical" evidence="11">
    <location>
        <begin position="971"/>
        <end position="997"/>
    </location>
</feature>
<comment type="subcellular location">
    <subcellularLocation>
        <location evidence="1">Cell membrane</location>
        <topology evidence="1">Multi-pass membrane protein</topology>
    </subcellularLocation>
</comment>
<dbReference type="InterPro" id="IPR003593">
    <property type="entry name" value="AAA+_ATPase"/>
</dbReference>
<protein>
    <recommendedName>
        <fullName evidence="15">ABC transporter</fullName>
    </recommendedName>
</protein>
<name>A0A0B7KNB1_BIOOC</name>
<evidence type="ECO:0000259" key="12">
    <source>
        <dbReference type="PROSITE" id="PS50893"/>
    </source>
</evidence>
<evidence type="ECO:0000256" key="5">
    <source>
        <dbReference type="ARBA" id="ARBA00022741"/>
    </source>
</evidence>
<feature type="transmembrane region" description="Helical" evidence="11">
    <location>
        <begin position="1096"/>
        <end position="1116"/>
    </location>
</feature>
<dbReference type="InterPro" id="IPR056227">
    <property type="entry name" value="TMD0_ABC"/>
</dbReference>
<feature type="domain" description="ABC transporter" evidence="12">
    <location>
        <begin position="692"/>
        <end position="926"/>
    </location>
</feature>
<dbReference type="InterPro" id="IPR044746">
    <property type="entry name" value="ABCC_6TM_D1"/>
</dbReference>
<accession>A0A0B7KNB1</accession>
<keyword evidence="3" id="KW-1003">Cell membrane</keyword>
<dbReference type="Gene3D" id="3.40.50.300">
    <property type="entry name" value="P-loop containing nucleotide triphosphate hydrolases"/>
    <property type="match status" value="2"/>
</dbReference>
<dbReference type="FunFam" id="1.20.1560.10:FF:000066">
    <property type="entry name" value="ABC multidrug transporter (Eurofung)"/>
    <property type="match status" value="1"/>
</dbReference>
<evidence type="ECO:0000256" key="1">
    <source>
        <dbReference type="ARBA" id="ARBA00004651"/>
    </source>
</evidence>
<dbReference type="SUPFAM" id="SSF52540">
    <property type="entry name" value="P-loop containing nucleoside triphosphate hydrolases"/>
    <property type="match status" value="2"/>
</dbReference>
<sequence>MGDLGCETLEIQRTSEMTARIFRCDSESLQLQQTFRLVQWKGEEQTLWLEEEHPLWYDQQQLWPDQTPAILNNITSECSIDAHDEWGPSIAEPCQKGGFGMTLLFEEGLLTIVPLAIALVFTGFRIWSLRRESTKARRGWLFYTKLALYLLYAFVQKSLFDYWVNTDAPTTRLTIPTTTLIIISSFIFPILSGITHIRSLQPSTILTFYLAASLLFDLTRLRTLSDISGNNSITSIYTVALAIKLVLLVAELIEKRHLFLERWIDVGPEEASGAISKILYLWVNRVFARGWRSVLTVYNLPALDSEILNATNPTDLVDKWNRTNKMWKDALLWTFIKHYKWSLLAGVIPRLASSFFCFCEPFLVEKILRFTSFTPEEDRQNVSQALIVAYAVMQIGKALSWTLYEHRVYRSITVFRGSLITLIFGKTLSLGTTNASGADAITLMSADIGRIEDSMRHMHEFYASFIDTAVSLWLLFRLLGFSILGPAAWVIVCLFLGAPIATAAGNAQVPWLESIEERLAVTTKMLGFMKPVKMTGMTEKMSAIIANLRQLEIRRSRLFRMLIVLEIGAAHLSAIFAPVIGFGLFTLLSLWNGSTPLTAPVAFATLGVFRLQEGPLSSIITSVEYFQTIRNSFRRIQEHLVQPERVDPRTTLAAKPSPYFIPAYYIDTDRLIETEIEPKYDETELEAAQQSLYNTKVAMTIQSASAGYSTQSNIVRNLSFQVGRSKTTMIIGPVGSGKSTLIRLLLGEMPHVTGTVATAFTNSAFCPQSPWITWGTIQQNIQGKSGWNPVWYQRVTRACSLSRDFEELPDGDQTNTGTRGSRLSGGQQMRISLARALYSKEPLMILDDVLTGLDRTTEASILNSVFGIDGLVKELGATVVLATNTVAHLHYADHIIVLGDDGMISEQGTLQEVSSSGGYAQRLADLPVPVTAREPELEISKEVLEDLELPSEDDGLADQSRSASDFQIYKYYIQLVGPGTFLFYIFGSSIFILSLSFPSIWVQWWTNSNKDHPNENVGYWLGGFVLLGTLALASCVAADWVFRMIMLPRTSRRVHELLLGTTLHANTAFLTSTDIGQTTNRFSQDLQLIDSDLPRALDLTVINALSVIVSSVLVFMGSGYTAAAIPACVILLLTIQYFYLRTSRQIRLLDIEAKAPLFSQFLETLSGVSCIRAYGWAEEYVIQGHQILDNSQRPYYIMGVIQRWLTLVLQLMVGGIGILLVTFATSLPDGSGALLGVALFKVIDFSTTLEDLITQWTLLETSLGAMSRVRMFIKETKPEDLPHEIGHVPFDWPHKGGVVFNSVSASYTTSAEPVLKRVQIDIEPGQKIAICGRTGSGKSSLISTLLRMLELEEGSIIIDGIDISKIPRQLVRRNLNTLPQETFFIQGTIRENIDPLGLASDKDIIDGLKAAKLWDIFEKDGGLDGELFEERLSHGQRQLFCLIRSIVRPGKIVIMDEATSNADADTEELIQGIISKSFSNRTLIVVAHKLDSVLDFDRVAVLNRGQLVEWGNPRELLAVASAFRSLYESMGKVNTSKEDCG</sequence>
<feature type="transmembrane region" description="Helical" evidence="11">
    <location>
        <begin position="235"/>
        <end position="253"/>
    </location>
</feature>
<dbReference type="FunFam" id="3.40.50.300:FF:000838">
    <property type="entry name" value="ABC multidrug transporter (Eurofung)"/>
    <property type="match status" value="1"/>
</dbReference>
<feature type="transmembrane region" description="Helical" evidence="11">
    <location>
        <begin position="108"/>
        <end position="127"/>
    </location>
</feature>
<feature type="domain" description="ABC transmembrane type-1" evidence="13">
    <location>
        <begin position="361"/>
        <end position="628"/>
    </location>
</feature>
<feature type="region of interest" description="Disordered" evidence="10">
    <location>
        <begin position="806"/>
        <end position="826"/>
    </location>
</feature>
<keyword evidence="7 11" id="KW-1133">Transmembrane helix</keyword>
<reference evidence="14" key="1">
    <citation type="submission" date="2015-01" db="EMBL/GenBank/DDBJ databases">
        <authorList>
            <person name="Durling Mikael"/>
        </authorList>
    </citation>
    <scope>NUCLEOTIDE SEQUENCE</scope>
</reference>
<evidence type="ECO:0000313" key="14">
    <source>
        <dbReference type="EMBL" id="CEO56912.1"/>
    </source>
</evidence>
<dbReference type="InterPro" id="IPR036640">
    <property type="entry name" value="ABC1_TM_sf"/>
</dbReference>
<keyword evidence="4 11" id="KW-0812">Transmembrane</keyword>
<dbReference type="GO" id="GO:0005524">
    <property type="term" value="F:ATP binding"/>
    <property type="evidence" value="ECO:0007669"/>
    <property type="project" value="UniProtKB-KW"/>
</dbReference>
<keyword evidence="6" id="KW-0067">ATP-binding</keyword>
<dbReference type="GO" id="GO:0016887">
    <property type="term" value="F:ATP hydrolysis activity"/>
    <property type="evidence" value="ECO:0007669"/>
    <property type="project" value="InterPro"/>
</dbReference>
<dbReference type="GO" id="GO:0005886">
    <property type="term" value="C:plasma membrane"/>
    <property type="evidence" value="ECO:0007669"/>
    <property type="project" value="UniProtKB-SubCell"/>
</dbReference>
<evidence type="ECO:0000256" key="10">
    <source>
        <dbReference type="SAM" id="MobiDB-lite"/>
    </source>
</evidence>
<feature type="transmembrane region" description="Helical" evidence="11">
    <location>
        <begin position="487"/>
        <end position="509"/>
    </location>
</feature>
<dbReference type="Pfam" id="PF00005">
    <property type="entry name" value="ABC_tran"/>
    <property type="match status" value="2"/>
</dbReference>
<dbReference type="PANTHER" id="PTHR24223:SF399">
    <property type="entry name" value="ABC TRANSPORTER ATNG"/>
    <property type="match status" value="1"/>
</dbReference>
<feature type="transmembrane region" description="Helical" evidence="11">
    <location>
        <begin position="139"/>
        <end position="155"/>
    </location>
</feature>
<dbReference type="PANTHER" id="PTHR24223">
    <property type="entry name" value="ATP-BINDING CASSETTE SUB-FAMILY C"/>
    <property type="match status" value="1"/>
</dbReference>
<dbReference type="PROSITE" id="PS50929">
    <property type="entry name" value="ABC_TM1F"/>
    <property type="match status" value="2"/>
</dbReference>
<evidence type="ECO:0000256" key="2">
    <source>
        <dbReference type="ARBA" id="ARBA00022448"/>
    </source>
</evidence>
<feature type="transmembrane region" description="Helical" evidence="11">
    <location>
        <begin position="1204"/>
        <end position="1224"/>
    </location>
</feature>
<feature type="compositionally biased region" description="Polar residues" evidence="10">
    <location>
        <begin position="812"/>
        <end position="826"/>
    </location>
</feature>
<organism evidence="14">
    <name type="scientific">Bionectria ochroleuca</name>
    <name type="common">Gliocladium roseum</name>
    <dbReference type="NCBI Taxonomy" id="29856"/>
    <lineage>
        <taxon>Eukaryota</taxon>
        <taxon>Fungi</taxon>
        <taxon>Dikarya</taxon>
        <taxon>Ascomycota</taxon>
        <taxon>Pezizomycotina</taxon>
        <taxon>Sordariomycetes</taxon>
        <taxon>Hypocreomycetidae</taxon>
        <taxon>Hypocreales</taxon>
        <taxon>Bionectriaceae</taxon>
        <taxon>Clonostachys</taxon>
    </lineage>
</organism>
<dbReference type="CDD" id="cd18580">
    <property type="entry name" value="ABC_6TM_ABCC_D2"/>
    <property type="match status" value="1"/>
</dbReference>
<evidence type="ECO:0000256" key="3">
    <source>
        <dbReference type="ARBA" id="ARBA00022475"/>
    </source>
</evidence>
<evidence type="ECO:0000256" key="9">
    <source>
        <dbReference type="ARBA" id="ARBA00023180"/>
    </source>
</evidence>
<keyword evidence="9" id="KW-0325">Glycoprotein</keyword>
<evidence type="ECO:0000259" key="13">
    <source>
        <dbReference type="PROSITE" id="PS50929"/>
    </source>
</evidence>
<dbReference type="Pfam" id="PF00664">
    <property type="entry name" value="ABC_membrane"/>
    <property type="match status" value="1"/>
</dbReference>
<keyword evidence="5" id="KW-0547">Nucleotide-binding</keyword>
<feature type="transmembrane region" description="Helical" evidence="11">
    <location>
        <begin position="206"/>
        <end position="223"/>
    </location>
</feature>
<dbReference type="PROSITE" id="PS50893">
    <property type="entry name" value="ABC_TRANSPORTER_2"/>
    <property type="match status" value="2"/>
</dbReference>
<dbReference type="InterPro" id="IPR044726">
    <property type="entry name" value="ABCC_6TM_D2"/>
</dbReference>
<dbReference type="InterPro" id="IPR017871">
    <property type="entry name" value="ABC_transporter-like_CS"/>
</dbReference>
<dbReference type="GO" id="GO:0140359">
    <property type="term" value="F:ABC-type transporter activity"/>
    <property type="evidence" value="ECO:0007669"/>
    <property type="project" value="InterPro"/>
</dbReference>
<gene>
    <name evidence="14" type="ORF">BN869_000012970_1</name>
</gene>
<evidence type="ECO:0008006" key="15">
    <source>
        <dbReference type="Google" id="ProtNLM"/>
    </source>
</evidence>
<dbReference type="SUPFAM" id="SSF90123">
    <property type="entry name" value="ABC transporter transmembrane region"/>
    <property type="match status" value="2"/>
</dbReference>
<dbReference type="Gene3D" id="1.20.1560.10">
    <property type="entry name" value="ABC transporter type 1, transmembrane domain"/>
    <property type="match status" value="2"/>
</dbReference>
<evidence type="ECO:0000256" key="8">
    <source>
        <dbReference type="ARBA" id="ARBA00023136"/>
    </source>
</evidence>
<keyword evidence="2" id="KW-0813">Transport</keyword>
<dbReference type="InterPro" id="IPR050173">
    <property type="entry name" value="ABC_transporter_C-like"/>
</dbReference>
<evidence type="ECO:0000256" key="11">
    <source>
        <dbReference type="SAM" id="Phobius"/>
    </source>
</evidence>
<dbReference type="CDD" id="cd18579">
    <property type="entry name" value="ABC_6TM_ABCC_D1"/>
    <property type="match status" value="1"/>
</dbReference>
<feature type="transmembrane region" description="Helical" evidence="11">
    <location>
        <begin position="175"/>
        <end position="194"/>
    </location>
</feature>
<feature type="transmembrane region" description="Helical" evidence="11">
    <location>
        <begin position="558"/>
        <end position="584"/>
    </location>
</feature>
<evidence type="ECO:0000256" key="4">
    <source>
        <dbReference type="ARBA" id="ARBA00022692"/>
    </source>
</evidence>
<dbReference type="InterPro" id="IPR027417">
    <property type="entry name" value="P-loop_NTPase"/>
</dbReference>
<proteinExistence type="predicted"/>
<dbReference type="SMART" id="SM00382">
    <property type="entry name" value="AAA"/>
    <property type="match status" value="2"/>
</dbReference>
<feature type="transmembrane region" description="Helical" evidence="11">
    <location>
        <begin position="1122"/>
        <end position="1140"/>
    </location>
</feature>
<dbReference type="InterPro" id="IPR011527">
    <property type="entry name" value="ABC1_TM_dom"/>
</dbReference>
<feature type="domain" description="ABC transporter" evidence="12">
    <location>
        <begin position="1298"/>
        <end position="1529"/>
    </location>
</feature>
<feature type="transmembrane region" description="Helical" evidence="11">
    <location>
        <begin position="1017"/>
        <end position="1042"/>
    </location>
</feature>
<evidence type="ECO:0000256" key="6">
    <source>
        <dbReference type="ARBA" id="ARBA00022840"/>
    </source>
</evidence>
<evidence type="ECO:0000256" key="7">
    <source>
        <dbReference type="ARBA" id="ARBA00022989"/>
    </source>
</evidence>
<feature type="domain" description="ABC transmembrane type-1" evidence="13">
    <location>
        <begin position="982"/>
        <end position="1227"/>
    </location>
</feature>